<sequence>MCADMSDQAPLPASIEMVEVGPRDGLQNEKALVSTADKLSLITKALDAGVRRIEVASFVNPKKVPQMADADDVCAALPHRPDVTYIGLVMNQRGAERALATGRIDQLGAVCVASDRFAMANQGQTSDESVEAAKAIIALARDAGKSGQATIGASFGCPFEGEVSEDRVVAMAAALAEAGPAEIALADTIGVGDPARVTRLVTRVRAAIGPIPLRLHFHNTRGTGLANVWAGVTSGATTIDASLGGLGGCPFAPGAAGNVSTEDVVYMLERAGVRTGLDLDQLISASQWLGTIMQKPLPGMVSRAGTFPKAGESETAKLGA</sequence>
<evidence type="ECO:0000256" key="1">
    <source>
        <dbReference type="ARBA" id="ARBA00009405"/>
    </source>
</evidence>
<dbReference type="GO" id="GO:0046872">
    <property type="term" value="F:metal ion binding"/>
    <property type="evidence" value="ECO:0007669"/>
    <property type="project" value="UniProtKB-KW"/>
</dbReference>
<dbReference type="InterPro" id="IPR013785">
    <property type="entry name" value="Aldolase_TIM"/>
</dbReference>
<evidence type="ECO:0000313" key="5">
    <source>
        <dbReference type="EMBL" id="QJQ31062.1"/>
    </source>
</evidence>
<keyword evidence="2" id="KW-0479">Metal-binding</keyword>
<dbReference type="KEGG" id="slan:GV829_00160"/>
<dbReference type="PANTHER" id="PTHR42738:SF7">
    <property type="entry name" value="HYDROXYMETHYLGLUTARYL-COA LYASE"/>
    <property type="match status" value="1"/>
</dbReference>
<dbReference type="NCBIfam" id="NF004283">
    <property type="entry name" value="PRK05692.1"/>
    <property type="match status" value="1"/>
</dbReference>
<evidence type="ECO:0000256" key="3">
    <source>
        <dbReference type="ARBA" id="ARBA00023239"/>
    </source>
</evidence>
<evidence type="ECO:0000256" key="2">
    <source>
        <dbReference type="ARBA" id="ARBA00022723"/>
    </source>
</evidence>
<reference evidence="5 6" key="1">
    <citation type="submission" date="2020-01" db="EMBL/GenBank/DDBJ databases">
        <title>Sphingomonas sp. strain CSW-10.</title>
        <authorList>
            <person name="Chen W.-M."/>
        </authorList>
    </citation>
    <scope>NUCLEOTIDE SEQUENCE [LARGE SCALE GENOMIC DNA]</scope>
    <source>
        <strain evidence="5 6">CSW-10</strain>
    </source>
</reference>
<evidence type="ECO:0000313" key="6">
    <source>
        <dbReference type="Proteomes" id="UP000503018"/>
    </source>
</evidence>
<dbReference type="Proteomes" id="UP000503018">
    <property type="component" value="Chromosome"/>
</dbReference>
<dbReference type="EMBL" id="CP053015">
    <property type="protein sequence ID" value="QJQ31062.1"/>
    <property type="molecule type" value="Genomic_DNA"/>
</dbReference>
<gene>
    <name evidence="5" type="ORF">GV829_00160</name>
</gene>
<dbReference type="Gene3D" id="3.20.20.70">
    <property type="entry name" value="Aldolase class I"/>
    <property type="match status" value="1"/>
</dbReference>
<dbReference type="SUPFAM" id="SSF51569">
    <property type="entry name" value="Aldolase"/>
    <property type="match status" value="1"/>
</dbReference>
<name>A0A6M4ARS9_9SPHN</name>
<comment type="similarity">
    <text evidence="1">Belongs to the HMG-CoA lyase family.</text>
</comment>
<dbReference type="CDD" id="cd07938">
    <property type="entry name" value="DRE_TIM_HMGL"/>
    <property type="match status" value="1"/>
</dbReference>
<keyword evidence="6" id="KW-1185">Reference proteome</keyword>
<dbReference type="AlphaFoldDB" id="A0A6M4ARS9"/>
<dbReference type="GO" id="GO:0046951">
    <property type="term" value="P:ketone body biosynthetic process"/>
    <property type="evidence" value="ECO:0007669"/>
    <property type="project" value="TreeGrafter"/>
</dbReference>
<organism evidence="5 6">
    <name type="scientific">Sphingomonas lacunae</name>
    <dbReference type="NCBI Taxonomy" id="2698828"/>
    <lineage>
        <taxon>Bacteria</taxon>
        <taxon>Pseudomonadati</taxon>
        <taxon>Pseudomonadota</taxon>
        <taxon>Alphaproteobacteria</taxon>
        <taxon>Sphingomonadales</taxon>
        <taxon>Sphingomonadaceae</taxon>
        <taxon>Sphingomonas</taxon>
    </lineage>
</organism>
<dbReference type="Pfam" id="PF00682">
    <property type="entry name" value="HMGL-like"/>
    <property type="match status" value="1"/>
</dbReference>
<proteinExistence type="inferred from homology"/>
<dbReference type="InterPro" id="IPR043594">
    <property type="entry name" value="HMGL"/>
</dbReference>
<dbReference type="PANTHER" id="PTHR42738">
    <property type="entry name" value="HYDROXYMETHYLGLUTARYL-COA LYASE"/>
    <property type="match status" value="1"/>
</dbReference>
<dbReference type="PROSITE" id="PS50991">
    <property type="entry name" value="PYR_CT"/>
    <property type="match status" value="1"/>
</dbReference>
<accession>A0A6M4ARS9</accession>
<dbReference type="FunFam" id="3.20.20.70:FF:000071">
    <property type="entry name" value="Hydroxymethylglutaryl-CoA lyase"/>
    <property type="match status" value="1"/>
</dbReference>
<dbReference type="InterPro" id="IPR000891">
    <property type="entry name" value="PYR_CT"/>
</dbReference>
<keyword evidence="3 5" id="KW-0456">Lyase</keyword>
<protein>
    <submittedName>
        <fullName evidence="5">Hydroxymethylglutaryl-CoA lyase</fullName>
    </submittedName>
</protein>
<evidence type="ECO:0000259" key="4">
    <source>
        <dbReference type="PROSITE" id="PS50991"/>
    </source>
</evidence>
<dbReference type="GO" id="GO:0006552">
    <property type="term" value="P:L-leucine catabolic process"/>
    <property type="evidence" value="ECO:0007669"/>
    <property type="project" value="TreeGrafter"/>
</dbReference>
<dbReference type="GO" id="GO:0004419">
    <property type="term" value="F:hydroxymethylglutaryl-CoA lyase activity"/>
    <property type="evidence" value="ECO:0007669"/>
    <property type="project" value="TreeGrafter"/>
</dbReference>
<feature type="domain" description="Pyruvate carboxyltransferase" evidence="4">
    <location>
        <begin position="15"/>
        <end position="283"/>
    </location>
</feature>